<protein>
    <recommendedName>
        <fullName evidence="5">Thiamine pyrophosphate enzyme N-terminal TPP-binding domain-containing protein</fullName>
    </recommendedName>
</protein>
<keyword evidence="7" id="KW-1185">Reference proteome</keyword>
<dbReference type="OrthoDB" id="16262at2759"/>
<feature type="domain" description="Thiamine pyrophosphate enzyme N-terminal TPP-binding" evidence="5">
    <location>
        <begin position="1"/>
        <end position="50"/>
    </location>
</feature>
<evidence type="ECO:0000256" key="4">
    <source>
        <dbReference type="ARBA" id="ARBA00023239"/>
    </source>
</evidence>
<dbReference type="Gene3D" id="3.40.50.970">
    <property type="match status" value="1"/>
</dbReference>
<accession>A0A3P7R0I9</accession>
<evidence type="ECO:0000256" key="1">
    <source>
        <dbReference type="ARBA" id="ARBA00001964"/>
    </source>
</evidence>
<dbReference type="GO" id="GO:0016829">
    <property type="term" value="F:lyase activity"/>
    <property type="evidence" value="ECO:0007669"/>
    <property type="project" value="UniProtKB-KW"/>
</dbReference>
<dbReference type="InterPro" id="IPR045025">
    <property type="entry name" value="HACL1-like"/>
</dbReference>
<dbReference type="EMBL" id="UYRV01125898">
    <property type="protein sequence ID" value="VDN35019.1"/>
    <property type="molecule type" value="Genomic_DNA"/>
</dbReference>
<gene>
    <name evidence="6" type="ORF">CGOC_LOCUS12808</name>
</gene>
<keyword evidence="3" id="KW-0460">Magnesium</keyword>
<keyword evidence="4" id="KW-0456">Lyase</keyword>
<dbReference type="GO" id="GO:0001561">
    <property type="term" value="P:fatty acid alpha-oxidation"/>
    <property type="evidence" value="ECO:0007669"/>
    <property type="project" value="TreeGrafter"/>
</dbReference>
<dbReference type="SUPFAM" id="SSF52518">
    <property type="entry name" value="Thiamin diphosphate-binding fold (THDP-binding)"/>
    <property type="match status" value="1"/>
</dbReference>
<dbReference type="CDD" id="cd07035">
    <property type="entry name" value="TPP_PYR_POX_like"/>
    <property type="match status" value="1"/>
</dbReference>
<keyword evidence="2" id="KW-0479">Metal-binding</keyword>
<dbReference type="InterPro" id="IPR029061">
    <property type="entry name" value="THDP-binding"/>
</dbReference>
<dbReference type="Proteomes" id="UP000271889">
    <property type="component" value="Unassembled WGS sequence"/>
</dbReference>
<dbReference type="GO" id="GO:0030976">
    <property type="term" value="F:thiamine pyrophosphate binding"/>
    <property type="evidence" value="ECO:0007669"/>
    <property type="project" value="InterPro"/>
</dbReference>
<dbReference type="AlphaFoldDB" id="A0A3P7R0I9"/>
<evidence type="ECO:0000256" key="2">
    <source>
        <dbReference type="ARBA" id="ARBA00022723"/>
    </source>
</evidence>
<dbReference type="GO" id="GO:0046872">
    <property type="term" value="F:metal ion binding"/>
    <property type="evidence" value="ECO:0007669"/>
    <property type="project" value="UniProtKB-KW"/>
</dbReference>
<evidence type="ECO:0000313" key="7">
    <source>
        <dbReference type="Proteomes" id="UP000271889"/>
    </source>
</evidence>
<dbReference type="GO" id="GO:0005777">
    <property type="term" value="C:peroxisome"/>
    <property type="evidence" value="ECO:0007669"/>
    <property type="project" value="TreeGrafter"/>
</dbReference>
<evidence type="ECO:0000259" key="5">
    <source>
        <dbReference type="Pfam" id="PF02776"/>
    </source>
</evidence>
<organism evidence="6 7">
    <name type="scientific">Cylicostephanus goldi</name>
    <name type="common">Nematode worm</name>
    <dbReference type="NCBI Taxonomy" id="71465"/>
    <lineage>
        <taxon>Eukaryota</taxon>
        <taxon>Metazoa</taxon>
        <taxon>Ecdysozoa</taxon>
        <taxon>Nematoda</taxon>
        <taxon>Chromadorea</taxon>
        <taxon>Rhabditida</taxon>
        <taxon>Rhabditina</taxon>
        <taxon>Rhabditomorpha</taxon>
        <taxon>Strongyloidea</taxon>
        <taxon>Strongylidae</taxon>
        <taxon>Cylicostephanus</taxon>
    </lineage>
</organism>
<dbReference type="Pfam" id="PF02776">
    <property type="entry name" value="TPP_enzyme_N"/>
    <property type="match status" value="1"/>
</dbReference>
<evidence type="ECO:0000256" key="3">
    <source>
        <dbReference type="ARBA" id="ARBA00022842"/>
    </source>
</evidence>
<sequence>MDGASILAKCLKEQGVEYMFGVVGFPIIEVGMAAQAHGIKYVGCRNEQAVSSRWTVFLPCELLVSHQNTIACFVKFLSLVIT</sequence>
<dbReference type="PANTHER" id="PTHR43710:SF2">
    <property type="entry name" value="2-HYDROXYACYL-COA LYASE 1"/>
    <property type="match status" value="1"/>
</dbReference>
<evidence type="ECO:0000313" key="6">
    <source>
        <dbReference type="EMBL" id="VDN35019.1"/>
    </source>
</evidence>
<name>A0A3P7R0I9_CYLGO</name>
<dbReference type="PANTHER" id="PTHR43710">
    <property type="entry name" value="2-HYDROXYACYL-COA LYASE"/>
    <property type="match status" value="1"/>
</dbReference>
<comment type="cofactor">
    <cofactor evidence="1">
        <name>thiamine diphosphate</name>
        <dbReference type="ChEBI" id="CHEBI:58937"/>
    </cofactor>
</comment>
<dbReference type="InterPro" id="IPR012001">
    <property type="entry name" value="Thiamin_PyroP_enz_TPP-bd_dom"/>
</dbReference>
<proteinExistence type="predicted"/>
<reference evidence="6 7" key="1">
    <citation type="submission" date="2018-11" db="EMBL/GenBank/DDBJ databases">
        <authorList>
            <consortium name="Pathogen Informatics"/>
        </authorList>
    </citation>
    <scope>NUCLEOTIDE SEQUENCE [LARGE SCALE GENOMIC DNA]</scope>
</reference>